<dbReference type="GO" id="GO:0003939">
    <property type="term" value="F:L-iditol 2-dehydrogenase (NAD+) activity"/>
    <property type="evidence" value="ECO:0007669"/>
    <property type="project" value="UniProtKB-EC"/>
</dbReference>
<keyword evidence="1 4" id="KW-0479">Metal-binding</keyword>
<dbReference type="InterPro" id="IPR013149">
    <property type="entry name" value="ADH-like_C"/>
</dbReference>
<keyword evidence="3 6" id="KW-0560">Oxidoreductase</keyword>
<evidence type="ECO:0000256" key="2">
    <source>
        <dbReference type="ARBA" id="ARBA00022833"/>
    </source>
</evidence>
<dbReference type="InterPro" id="IPR050129">
    <property type="entry name" value="Zn_alcohol_dh"/>
</dbReference>
<evidence type="ECO:0000256" key="4">
    <source>
        <dbReference type="RuleBase" id="RU361277"/>
    </source>
</evidence>
<dbReference type="PANTHER" id="PTHR43401:SF2">
    <property type="entry name" value="L-THREONINE 3-DEHYDROGENASE"/>
    <property type="match status" value="1"/>
</dbReference>
<dbReference type="SUPFAM" id="SSF50129">
    <property type="entry name" value="GroES-like"/>
    <property type="match status" value="1"/>
</dbReference>
<dbReference type="RefSeq" id="WP_068748820.1">
    <property type="nucleotide sequence ID" value="NZ_LOHZ01000036.1"/>
</dbReference>
<dbReference type="Gene3D" id="3.90.180.10">
    <property type="entry name" value="Medium-chain alcohol dehydrogenases, catalytic domain"/>
    <property type="match status" value="1"/>
</dbReference>
<dbReference type="Pfam" id="PF08240">
    <property type="entry name" value="ADH_N"/>
    <property type="match status" value="1"/>
</dbReference>
<evidence type="ECO:0000259" key="5">
    <source>
        <dbReference type="SMART" id="SM00829"/>
    </source>
</evidence>
<dbReference type="PATRIC" id="fig|520767.4.peg.1818"/>
<keyword evidence="2 4" id="KW-0862">Zinc</keyword>
<dbReference type="AlphaFoldDB" id="A0A162MCK7"/>
<feature type="domain" description="Enoyl reductase (ER)" evidence="5">
    <location>
        <begin position="8"/>
        <end position="346"/>
    </location>
</feature>
<dbReference type="PANTHER" id="PTHR43401">
    <property type="entry name" value="L-THREONINE 3-DEHYDROGENASE"/>
    <property type="match status" value="1"/>
</dbReference>
<dbReference type="InterPro" id="IPR020843">
    <property type="entry name" value="ER"/>
</dbReference>
<keyword evidence="7" id="KW-1185">Reference proteome</keyword>
<dbReference type="PROSITE" id="PS00059">
    <property type="entry name" value="ADH_ZINC"/>
    <property type="match status" value="1"/>
</dbReference>
<comment type="caution">
    <text evidence="6">The sequence shown here is derived from an EMBL/GenBank/DDBJ whole genome shotgun (WGS) entry which is preliminary data.</text>
</comment>
<dbReference type="EC" id="1.1.1.14" evidence="6"/>
<sequence>MKAAVWYGHKDIRVEDVPEPKIKDNMVKIKVAYAGICGTDKHEYLGPNFIPAQKPHRLTGRTAPLIMGHEFTGEIVEIGPGVKGWKIGERVSASGSLVCGQCDYCQIGKYNICEKLGFNGVSDDGAFAEYIVVPSYQLIRIPDEVSLRDAVLAEPLACGIHASKLIGDLKGKRIVIVGTGMIAVSCLIAAKAKGAESILVIGRNSKKTNLIKKIGAEFISTKEIDVVTYVKEWSENKMADVVFECVGTDSTLDLSIKTAKNAGIIMVMGVFEKKPIIDMNLLQEGEKIIMTSQAYVDEMIEALEYIKQGIVPCEDVITSEIALEEIVEKGFEEMVTNSSNHIKIIVKIS</sequence>
<accession>A0A162MCK7</accession>
<protein>
    <submittedName>
        <fullName evidence="6">Sorbitol dehydrogenase</fullName>
        <ecNumber evidence="6">1.1.1.14</ecNumber>
    </submittedName>
</protein>
<dbReference type="Proteomes" id="UP000075737">
    <property type="component" value="Unassembled WGS sequence"/>
</dbReference>
<proteinExistence type="inferred from homology"/>
<organism evidence="6 7">
    <name type="scientific">Thermovenabulum gondwanense</name>
    <dbReference type="NCBI Taxonomy" id="520767"/>
    <lineage>
        <taxon>Bacteria</taxon>
        <taxon>Bacillati</taxon>
        <taxon>Bacillota</taxon>
        <taxon>Clostridia</taxon>
        <taxon>Thermosediminibacterales</taxon>
        <taxon>Thermosediminibacteraceae</taxon>
        <taxon>Thermovenabulum</taxon>
    </lineage>
</organism>
<evidence type="ECO:0000313" key="7">
    <source>
        <dbReference type="Proteomes" id="UP000075737"/>
    </source>
</evidence>
<dbReference type="STRING" id="520767.ATZ99_17050"/>
<dbReference type="EMBL" id="LOHZ01000036">
    <property type="protein sequence ID" value="KYO65256.1"/>
    <property type="molecule type" value="Genomic_DNA"/>
</dbReference>
<dbReference type="OrthoDB" id="9777057at2"/>
<comment type="similarity">
    <text evidence="4">Belongs to the zinc-containing alcohol dehydrogenase family.</text>
</comment>
<dbReference type="Pfam" id="PF00107">
    <property type="entry name" value="ADH_zinc_N"/>
    <property type="match status" value="1"/>
</dbReference>
<dbReference type="InterPro" id="IPR011032">
    <property type="entry name" value="GroES-like_sf"/>
</dbReference>
<evidence type="ECO:0000256" key="1">
    <source>
        <dbReference type="ARBA" id="ARBA00022723"/>
    </source>
</evidence>
<name>A0A162MCK7_9FIRM</name>
<dbReference type="SUPFAM" id="SSF51735">
    <property type="entry name" value="NAD(P)-binding Rossmann-fold domains"/>
    <property type="match status" value="1"/>
</dbReference>
<evidence type="ECO:0000313" key="6">
    <source>
        <dbReference type="EMBL" id="KYO65256.1"/>
    </source>
</evidence>
<gene>
    <name evidence="6" type="primary">gutB_2</name>
    <name evidence="6" type="ORF">ATZ99_17050</name>
</gene>
<dbReference type="InterPro" id="IPR036291">
    <property type="entry name" value="NAD(P)-bd_dom_sf"/>
</dbReference>
<evidence type="ECO:0000256" key="3">
    <source>
        <dbReference type="ARBA" id="ARBA00023002"/>
    </source>
</evidence>
<reference evidence="6 7" key="1">
    <citation type="submission" date="2015-12" db="EMBL/GenBank/DDBJ databases">
        <title>Draft genome of Thermovenabulum gondwanense isolated from a red thermophilic microbial mat colonisisng an outflow channel of a bore well.</title>
        <authorList>
            <person name="Patel B.K."/>
        </authorList>
    </citation>
    <scope>NUCLEOTIDE SEQUENCE [LARGE SCALE GENOMIC DNA]</scope>
    <source>
        <strain evidence="6 7">R270</strain>
    </source>
</reference>
<dbReference type="InterPro" id="IPR013154">
    <property type="entry name" value="ADH-like_N"/>
</dbReference>
<dbReference type="SMART" id="SM00829">
    <property type="entry name" value="PKS_ER"/>
    <property type="match status" value="1"/>
</dbReference>
<comment type="cofactor">
    <cofactor evidence="4">
        <name>Zn(2+)</name>
        <dbReference type="ChEBI" id="CHEBI:29105"/>
    </cofactor>
</comment>
<dbReference type="Gene3D" id="3.40.50.720">
    <property type="entry name" value="NAD(P)-binding Rossmann-like Domain"/>
    <property type="match status" value="1"/>
</dbReference>
<dbReference type="GO" id="GO:0008270">
    <property type="term" value="F:zinc ion binding"/>
    <property type="evidence" value="ECO:0007669"/>
    <property type="project" value="InterPro"/>
</dbReference>
<dbReference type="InterPro" id="IPR002328">
    <property type="entry name" value="ADH_Zn_CS"/>
</dbReference>